<dbReference type="Pfam" id="PF00361">
    <property type="entry name" value="Proton_antipo_M"/>
    <property type="match status" value="1"/>
</dbReference>
<feature type="transmembrane region" description="Helical" evidence="5">
    <location>
        <begin position="276"/>
        <end position="295"/>
    </location>
</feature>
<feature type="transmembrane region" description="Helical" evidence="5">
    <location>
        <begin position="205"/>
        <end position="231"/>
    </location>
</feature>
<feature type="transmembrane region" description="Helical" evidence="5">
    <location>
        <begin position="163"/>
        <end position="185"/>
    </location>
</feature>
<evidence type="ECO:0000256" key="2">
    <source>
        <dbReference type="ARBA" id="ARBA00022692"/>
    </source>
</evidence>
<feature type="transmembrane region" description="Helical" evidence="5">
    <location>
        <begin position="129"/>
        <end position="151"/>
    </location>
</feature>
<reference evidence="7" key="1">
    <citation type="submission" date="2018-05" db="EMBL/GenBank/DDBJ databases">
        <authorList>
            <person name="Lanie J.A."/>
            <person name="Ng W.-L."/>
            <person name="Kazmierczak K.M."/>
            <person name="Andrzejewski T.M."/>
            <person name="Davidsen T.M."/>
            <person name="Wayne K.J."/>
            <person name="Tettelin H."/>
            <person name="Glass J.I."/>
            <person name="Rusch D."/>
            <person name="Podicherti R."/>
            <person name="Tsui H.-C.T."/>
            <person name="Winkler M.E."/>
        </authorList>
    </citation>
    <scope>NUCLEOTIDE SEQUENCE</scope>
</reference>
<evidence type="ECO:0000256" key="1">
    <source>
        <dbReference type="ARBA" id="ARBA00004141"/>
    </source>
</evidence>
<dbReference type="InterPro" id="IPR001750">
    <property type="entry name" value="ND/Mrp_TM"/>
</dbReference>
<feature type="non-terminal residue" evidence="7">
    <location>
        <position position="349"/>
    </location>
</feature>
<feature type="transmembrane region" description="Helical" evidence="5">
    <location>
        <begin position="243"/>
        <end position="264"/>
    </location>
</feature>
<accession>A0A381WDF6</accession>
<dbReference type="PANTHER" id="PTHR22773">
    <property type="entry name" value="NADH DEHYDROGENASE"/>
    <property type="match status" value="1"/>
</dbReference>
<evidence type="ECO:0000256" key="3">
    <source>
        <dbReference type="ARBA" id="ARBA00022989"/>
    </source>
</evidence>
<feature type="transmembrane region" description="Helical" evidence="5">
    <location>
        <begin position="12"/>
        <end position="29"/>
    </location>
</feature>
<evidence type="ECO:0000313" key="7">
    <source>
        <dbReference type="EMBL" id="SVA50535.1"/>
    </source>
</evidence>
<comment type="subcellular location">
    <subcellularLocation>
        <location evidence="1">Membrane</location>
        <topology evidence="1">Multi-pass membrane protein</topology>
    </subcellularLocation>
</comment>
<dbReference type="EMBL" id="UINC01011448">
    <property type="protein sequence ID" value="SVA50535.1"/>
    <property type="molecule type" value="Genomic_DNA"/>
</dbReference>
<gene>
    <name evidence="7" type="ORF">METZ01_LOCUS103389</name>
</gene>
<dbReference type="AlphaFoldDB" id="A0A381WDF6"/>
<keyword evidence="4 5" id="KW-0472">Membrane</keyword>
<keyword evidence="3 5" id="KW-1133">Transmembrane helix</keyword>
<protein>
    <recommendedName>
        <fullName evidence="6">NADH:quinone oxidoreductase/Mrp antiporter transmembrane domain-containing protein</fullName>
    </recommendedName>
</protein>
<dbReference type="GO" id="GO:0016020">
    <property type="term" value="C:membrane"/>
    <property type="evidence" value="ECO:0007669"/>
    <property type="project" value="UniProtKB-SubCell"/>
</dbReference>
<evidence type="ECO:0000259" key="6">
    <source>
        <dbReference type="Pfam" id="PF00361"/>
    </source>
</evidence>
<name>A0A381WDF6_9ZZZZ</name>
<feature type="domain" description="NADH:quinone oxidoreductase/Mrp antiporter transmembrane" evidence="6">
    <location>
        <begin position="126"/>
        <end position="347"/>
    </location>
</feature>
<evidence type="ECO:0000256" key="5">
    <source>
        <dbReference type="SAM" id="Phobius"/>
    </source>
</evidence>
<evidence type="ECO:0000256" key="4">
    <source>
        <dbReference type="ARBA" id="ARBA00023136"/>
    </source>
</evidence>
<keyword evidence="2 5" id="KW-0812">Transmembrane</keyword>
<feature type="transmembrane region" description="Helical" evidence="5">
    <location>
        <begin position="41"/>
        <end position="60"/>
    </location>
</feature>
<organism evidence="7">
    <name type="scientific">marine metagenome</name>
    <dbReference type="NCBI Taxonomy" id="408172"/>
    <lineage>
        <taxon>unclassified sequences</taxon>
        <taxon>metagenomes</taxon>
        <taxon>ecological metagenomes</taxon>
    </lineage>
</organism>
<proteinExistence type="predicted"/>
<feature type="transmembrane region" description="Helical" evidence="5">
    <location>
        <begin position="72"/>
        <end position="93"/>
    </location>
</feature>
<sequence length="349" mass="37987">MYPFITSSDLVGVTPEIILTITALCILSLEMIRFSRASINSLISFLGLLMAGLVILSGTRNPGTLFGGMLELNYFSIFFDVLYLAIGLLTIIFSQRYLEKKGTECPGEYPALILFSVIGMMLMTRANDLVILFLGLELLSLSLYVLVGFLYHNQLSNEASLKYLLLGAFSTGFFLFGAALTYGATGTTNYVEIALAFSTGSILSNVYFSLGIGLMLIGFAFKVALVPFHMWSPDVYQGAPTPITGFLCTAPKAAGFGALIKLFITAFPEVYPDWQNLFWILAAITMSVGNFSALIQSNVKRMLAFSSISHAGYLVLGILVFNFNGISAVLFYFVVYSAMNLGAFSIVSI</sequence>